<evidence type="ECO:0000313" key="2">
    <source>
        <dbReference type="EMBL" id="PBK95624.1"/>
    </source>
</evidence>
<gene>
    <name evidence="2" type="ORF">ARMGADRAFT_1062185</name>
</gene>
<evidence type="ECO:0000313" key="3">
    <source>
        <dbReference type="Proteomes" id="UP000217790"/>
    </source>
</evidence>
<keyword evidence="3" id="KW-1185">Reference proteome</keyword>
<dbReference type="AlphaFoldDB" id="A0A2H3DP18"/>
<name>A0A2H3DP18_ARMGA</name>
<proteinExistence type="predicted"/>
<accession>A0A2H3DP18</accession>
<protein>
    <submittedName>
        <fullName evidence="2">Uncharacterized protein</fullName>
    </submittedName>
</protein>
<sequence length="206" mass="22555">MTNNAVTSRIPLFLNILPLPGSGSPNTFKVKSTSSEHPSTYILVQTTEDVSRQLSGASRYLTNGCKSDDTSSAVHTTPQHIDSKSKFTSAVVYLQFTPRISCSTKPPGPVLVTVDPLLSLIVHTIEAQSRQKDGSDTLETRQICTYTLDKIGDRRLLNKAFPTSADWNSNTKTHFPEDIARGKYNGTERETGLKAPGDDTGIRRSQ</sequence>
<dbReference type="InParanoid" id="A0A2H3DP18"/>
<feature type="region of interest" description="Disordered" evidence="1">
    <location>
        <begin position="167"/>
        <end position="206"/>
    </location>
</feature>
<feature type="compositionally biased region" description="Basic and acidic residues" evidence="1">
    <location>
        <begin position="174"/>
        <end position="206"/>
    </location>
</feature>
<dbReference type="EMBL" id="KZ293652">
    <property type="protein sequence ID" value="PBK95624.1"/>
    <property type="molecule type" value="Genomic_DNA"/>
</dbReference>
<evidence type="ECO:0000256" key="1">
    <source>
        <dbReference type="SAM" id="MobiDB-lite"/>
    </source>
</evidence>
<organism evidence="2 3">
    <name type="scientific">Armillaria gallica</name>
    <name type="common">Bulbous honey fungus</name>
    <name type="synonym">Armillaria bulbosa</name>
    <dbReference type="NCBI Taxonomy" id="47427"/>
    <lineage>
        <taxon>Eukaryota</taxon>
        <taxon>Fungi</taxon>
        <taxon>Dikarya</taxon>
        <taxon>Basidiomycota</taxon>
        <taxon>Agaricomycotina</taxon>
        <taxon>Agaricomycetes</taxon>
        <taxon>Agaricomycetidae</taxon>
        <taxon>Agaricales</taxon>
        <taxon>Marasmiineae</taxon>
        <taxon>Physalacriaceae</taxon>
        <taxon>Armillaria</taxon>
    </lineage>
</organism>
<dbReference type="Proteomes" id="UP000217790">
    <property type="component" value="Unassembled WGS sequence"/>
</dbReference>
<reference evidence="3" key="1">
    <citation type="journal article" date="2017" name="Nat. Ecol. Evol.">
        <title>Genome expansion and lineage-specific genetic innovations in the forest pathogenic fungi Armillaria.</title>
        <authorList>
            <person name="Sipos G."/>
            <person name="Prasanna A.N."/>
            <person name="Walter M.C."/>
            <person name="O'Connor E."/>
            <person name="Balint B."/>
            <person name="Krizsan K."/>
            <person name="Kiss B."/>
            <person name="Hess J."/>
            <person name="Varga T."/>
            <person name="Slot J."/>
            <person name="Riley R."/>
            <person name="Boka B."/>
            <person name="Rigling D."/>
            <person name="Barry K."/>
            <person name="Lee J."/>
            <person name="Mihaltcheva S."/>
            <person name="LaButti K."/>
            <person name="Lipzen A."/>
            <person name="Waldron R."/>
            <person name="Moloney N.M."/>
            <person name="Sperisen C."/>
            <person name="Kredics L."/>
            <person name="Vagvoelgyi C."/>
            <person name="Patrignani A."/>
            <person name="Fitzpatrick D."/>
            <person name="Nagy I."/>
            <person name="Doyle S."/>
            <person name="Anderson J.B."/>
            <person name="Grigoriev I.V."/>
            <person name="Gueldener U."/>
            <person name="Muensterkoetter M."/>
            <person name="Nagy L.G."/>
        </authorList>
    </citation>
    <scope>NUCLEOTIDE SEQUENCE [LARGE SCALE GENOMIC DNA]</scope>
    <source>
        <strain evidence="3">Ar21-2</strain>
    </source>
</reference>